<sequence>RLSLAVSNRGSVAFTSELPDPLAHRASRASLRSTDGRVSRNGSLARPAACSPEPAEPRLPAEASSGRPSPVAQAQACLESGGRDECPSPDRRRRRLSGQQRHSQSETALETLKEALAAGGAIEMGGADRASDEGGSLDDDDGDEARDCFDETHMGAMPVARAAGYAIPASAMAGSFRRSEQSPRSRHGLPGIQGRMSALDTRPGSSVMLQPHRNRSMPSIRGDAGACGMRAFASMQFAAQKRGFLRRKVPLEEMVSYASEPLTRPLLNLPRELARDAAQCFGTIQQFMGNADPATGAATSEDRFAGVLWLANRGIAAPPLRDEALCQLAKQVTGNPSAGAAMRGWALMGALLYAFPPSPLLAPHLDAFVHAAPTAALRRFLSLQLGRARRAAARSAAMSAGELQLVLAVPTRPLLFGAALDEILATPSLVGPAGIPLVLEHLTAQIVRLGGRRTEGLFRVPADADAVAMARLRLEAGCLDAPCDGDPHVPASLLKEWLRDLAEPLIPEALYAHCVAAPADAAAVLARIPPASLRVLHFLLAFFATLLRADVQARTKMDAANLALIFGPTLLRNPASDLRDAFATSSAEQRFVLALLDPPHPLF</sequence>
<feature type="non-terminal residue" evidence="1">
    <location>
        <position position="1"/>
    </location>
</feature>
<evidence type="ECO:0000313" key="2">
    <source>
        <dbReference type="Proteomes" id="UP001140234"/>
    </source>
</evidence>
<dbReference type="EMBL" id="JANBUJ010001357">
    <property type="protein sequence ID" value="KAJ2767706.1"/>
    <property type="molecule type" value="Genomic_DNA"/>
</dbReference>
<gene>
    <name evidence="1" type="ORF">IWQ57_003845</name>
</gene>
<accession>A0ACC1JUK2</accession>
<evidence type="ECO:0000313" key="1">
    <source>
        <dbReference type="EMBL" id="KAJ2767706.1"/>
    </source>
</evidence>
<proteinExistence type="predicted"/>
<reference evidence="1" key="1">
    <citation type="submission" date="2022-07" db="EMBL/GenBank/DDBJ databases">
        <title>Phylogenomic reconstructions and comparative analyses of Kickxellomycotina fungi.</title>
        <authorList>
            <person name="Reynolds N.K."/>
            <person name="Stajich J.E."/>
            <person name="Barry K."/>
            <person name="Grigoriev I.V."/>
            <person name="Crous P."/>
            <person name="Smith M.E."/>
        </authorList>
    </citation>
    <scope>NUCLEOTIDE SEQUENCE</scope>
    <source>
        <strain evidence="1">CBS 109366</strain>
    </source>
</reference>
<protein>
    <submittedName>
        <fullName evidence="1">Uncharacterized protein</fullName>
    </submittedName>
</protein>
<keyword evidence="2" id="KW-1185">Reference proteome</keyword>
<dbReference type="Proteomes" id="UP001140234">
    <property type="component" value="Unassembled WGS sequence"/>
</dbReference>
<organism evidence="1 2">
    <name type="scientific">Coemansia nantahalensis</name>
    <dbReference type="NCBI Taxonomy" id="2789366"/>
    <lineage>
        <taxon>Eukaryota</taxon>
        <taxon>Fungi</taxon>
        <taxon>Fungi incertae sedis</taxon>
        <taxon>Zoopagomycota</taxon>
        <taxon>Kickxellomycotina</taxon>
        <taxon>Kickxellomycetes</taxon>
        <taxon>Kickxellales</taxon>
        <taxon>Kickxellaceae</taxon>
        <taxon>Coemansia</taxon>
    </lineage>
</organism>
<name>A0ACC1JUK2_9FUNG</name>
<comment type="caution">
    <text evidence="1">The sequence shown here is derived from an EMBL/GenBank/DDBJ whole genome shotgun (WGS) entry which is preliminary data.</text>
</comment>